<dbReference type="PANTHER" id="PTHR43798">
    <property type="entry name" value="MONOACYLGLYCEROL LIPASE"/>
    <property type="match status" value="1"/>
</dbReference>
<dbReference type="InterPro" id="IPR000639">
    <property type="entry name" value="Epox_hydrolase-like"/>
</dbReference>
<evidence type="ECO:0000313" key="2">
    <source>
        <dbReference type="EMBL" id="PWN91865.1"/>
    </source>
</evidence>
<dbReference type="GO" id="GO:0016020">
    <property type="term" value="C:membrane"/>
    <property type="evidence" value="ECO:0007669"/>
    <property type="project" value="TreeGrafter"/>
</dbReference>
<dbReference type="OrthoDB" id="6431331at2759"/>
<evidence type="ECO:0000313" key="3">
    <source>
        <dbReference type="Proteomes" id="UP000245768"/>
    </source>
</evidence>
<name>A0A316YVS5_9BASI</name>
<dbReference type="EMBL" id="KZ819635">
    <property type="protein sequence ID" value="PWN91865.1"/>
    <property type="molecule type" value="Genomic_DNA"/>
</dbReference>
<dbReference type="STRING" id="215250.A0A316YVS5"/>
<dbReference type="InParanoid" id="A0A316YVS5"/>
<evidence type="ECO:0000259" key="1">
    <source>
        <dbReference type="Pfam" id="PF00561"/>
    </source>
</evidence>
<sequence>MTSPRDPFTKAGFEPLLVPVSPPAHDPTLSLEIYVHRYKHPAGSSAKEPLLLLHGHPQNSIIYHRVAPDLVKSAGRDIVIADLRGHGHSGVPKVRNYQKGDEEGGVRDARPLEEALKWRYSKREMARDNVVVMKHLGYDKFSVVAHDRGARVAHRMALDHPETVVKIMLLDIAPTYDLYDLARASFATRYWHWFFLIQPHPFPEQMLLASPAGYLQKMLGRYGDPSNSDLFPRDVVDSYTRQLSSPPRVHATCEDYRASAPGGVDLLLDEEDRKAGRKVKQPTRILWGDRGICELEFGHDRMLELWRNVCDDANGRALKDCGHYVPEEVPDQLQDEILAFF</sequence>
<dbReference type="Proteomes" id="UP000245768">
    <property type="component" value="Unassembled WGS sequence"/>
</dbReference>
<organism evidence="2 3">
    <name type="scientific">Acaromyces ingoldii</name>
    <dbReference type="NCBI Taxonomy" id="215250"/>
    <lineage>
        <taxon>Eukaryota</taxon>
        <taxon>Fungi</taxon>
        <taxon>Dikarya</taxon>
        <taxon>Basidiomycota</taxon>
        <taxon>Ustilaginomycotina</taxon>
        <taxon>Exobasidiomycetes</taxon>
        <taxon>Exobasidiales</taxon>
        <taxon>Cryptobasidiaceae</taxon>
        <taxon>Acaromyces</taxon>
    </lineage>
</organism>
<dbReference type="InterPro" id="IPR000073">
    <property type="entry name" value="AB_hydrolase_1"/>
</dbReference>
<proteinExistence type="predicted"/>
<dbReference type="SUPFAM" id="SSF53474">
    <property type="entry name" value="alpha/beta-Hydrolases"/>
    <property type="match status" value="1"/>
</dbReference>
<dbReference type="GeneID" id="37043082"/>
<dbReference type="Gene3D" id="3.40.50.1820">
    <property type="entry name" value="alpha/beta hydrolase"/>
    <property type="match status" value="1"/>
</dbReference>
<gene>
    <name evidence="2" type="ORF">FA10DRAFT_265696</name>
</gene>
<accession>A0A316YVS5</accession>
<dbReference type="PANTHER" id="PTHR43798:SF33">
    <property type="entry name" value="HYDROLASE, PUTATIVE (AFU_ORTHOLOGUE AFUA_2G14860)-RELATED"/>
    <property type="match status" value="1"/>
</dbReference>
<reference evidence="2 3" key="1">
    <citation type="journal article" date="2018" name="Mol. Biol. Evol.">
        <title>Broad Genomic Sampling Reveals a Smut Pathogenic Ancestry of the Fungal Clade Ustilaginomycotina.</title>
        <authorList>
            <person name="Kijpornyongpan T."/>
            <person name="Mondo S.J."/>
            <person name="Barry K."/>
            <person name="Sandor L."/>
            <person name="Lee J."/>
            <person name="Lipzen A."/>
            <person name="Pangilinan J."/>
            <person name="LaButti K."/>
            <person name="Hainaut M."/>
            <person name="Henrissat B."/>
            <person name="Grigoriev I.V."/>
            <person name="Spatafora J.W."/>
            <person name="Aime M.C."/>
        </authorList>
    </citation>
    <scope>NUCLEOTIDE SEQUENCE [LARGE SCALE GENOMIC DNA]</scope>
    <source>
        <strain evidence="2 3">MCA 4198</strain>
    </source>
</reference>
<dbReference type="InterPro" id="IPR029058">
    <property type="entry name" value="AB_hydrolase_fold"/>
</dbReference>
<dbReference type="AlphaFoldDB" id="A0A316YVS5"/>
<dbReference type="RefSeq" id="XP_025379063.1">
    <property type="nucleotide sequence ID" value="XM_025521166.1"/>
</dbReference>
<dbReference type="Pfam" id="PF00561">
    <property type="entry name" value="Abhydrolase_1"/>
    <property type="match status" value="1"/>
</dbReference>
<dbReference type="PRINTS" id="PR00412">
    <property type="entry name" value="EPOXHYDRLASE"/>
</dbReference>
<dbReference type="InterPro" id="IPR050266">
    <property type="entry name" value="AB_hydrolase_sf"/>
</dbReference>
<feature type="domain" description="AB hydrolase-1" evidence="1">
    <location>
        <begin position="49"/>
        <end position="325"/>
    </location>
</feature>
<dbReference type="GO" id="GO:0016787">
    <property type="term" value="F:hydrolase activity"/>
    <property type="evidence" value="ECO:0007669"/>
    <property type="project" value="UniProtKB-KW"/>
</dbReference>
<keyword evidence="3" id="KW-1185">Reference proteome</keyword>
<keyword evidence="2" id="KW-0378">Hydrolase</keyword>
<protein>
    <submittedName>
        <fullName evidence="2">Alpha/beta-hydrolase</fullName>
    </submittedName>
</protein>